<accession>A0A1G5HZJ3</accession>
<dbReference type="NCBIfam" id="TIGR01789">
    <property type="entry name" value="lycopene_cycl"/>
    <property type="match status" value="1"/>
</dbReference>
<dbReference type="STRING" id="336292.SAMN05660710_02409"/>
<name>A0A1G5HZJ3_9RHOB</name>
<dbReference type="EMBL" id="FMVT01000007">
    <property type="protein sequence ID" value="SCY69223.1"/>
    <property type="molecule type" value="Genomic_DNA"/>
</dbReference>
<reference evidence="2 3" key="1">
    <citation type="submission" date="2016-10" db="EMBL/GenBank/DDBJ databases">
        <authorList>
            <person name="de Groot N.N."/>
        </authorList>
    </citation>
    <scope>NUCLEOTIDE SEQUENCE [LARGE SCALE GENOMIC DNA]</scope>
    <source>
        <strain evidence="2 3">CGMCC 1.8925</strain>
    </source>
</reference>
<comment type="similarity">
    <text evidence="1">Belongs to the lycopene cyclase family.</text>
</comment>
<dbReference type="SUPFAM" id="SSF51905">
    <property type="entry name" value="FAD/NAD(P)-binding domain"/>
    <property type="match status" value="1"/>
</dbReference>
<keyword evidence="3" id="KW-1185">Reference proteome</keyword>
<evidence type="ECO:0000313" key="3">
    <source>
        <dbReference type="Proteomes" id="UP000199502"/>
    </source>
</evidence>
<gene>
    <name evidence="2" type="ORF">SAMN05660710_02409</name>
</gene>
<dbReference type="GO" id="GO:0016117">
    <property type="term" value="P:carotenoid biosynthetic process"/>
    <property type="evidence" value="ECO:0007669"/>
    <property type="project" value="InterPro"/>
</dbReference>
<protein>
    <submittedName>
        <fullName evidence="2">Lycopene beta-cyclase</fullName>
    </submittedName>
</protein>
<dbReference type="RefSeq" id="WP_090744573.1">
    <property type="nucleotide sequence ID" value="NZ_FMVT01000007.1"/>
</dbReference>
<dbReference type="GO" id="GO:0016705">
    <property type="term" value="F:oxidoreductase activity, acting on paired donors, with incorporation or reduction of molecular oxygen"/>
    <property type="evidence" value="ECO:0007669"/>
    <property type="project" value="InterPro"/>
</dbReference>
<dbReference type="InterPro" id="IPR036188">
    <property type="entry name" value="FAD/NAD-bd_sf"/>
</dbReference>
<dbReference type="Pfam" id="PF05834">
    <property type="entry name" value="Lycopene_cycl"/>
    <property type="match status" value="1"/>
</dbReference>
<evidence type="ECO:0000256" key="1">
    <source>
        <dbReference type="ARBA" id="ARBA00006599"/>
    </source>
</evidence>
<dbReference type="GO" id="GO:0045436">
    <property type="term" value="F:lycopene beta cyclase activity"/>
    <property type="evidence" value="ECO:0007669"/>
    <property type="project" value="InterPro"/>
</dbReference>
<dbReference type="InterPro" id="IPR008461">
    <property type="entry name" value="CrtY"/>
</dbReference>
<sequence>MSADIILGGGGLASSLAALALRAAQPGARILILDRAGGPSNSHTWSFHGPDISPDWHARLAPALIGDWSEQEVHFPGHSRRLRAGYSSMGSEGLARLVAEAGIETRWNAEIARLDEDRATLADGEVLTALCILDGRGAKRGPHLVTGFQKFVGIEIECDAPHGIARPVIMDATVPQEDGYRFIYVLPFTERRVLIEDTRYSDGATLSDNELAAEALDYAAARGWHGREVRRERGVLPIALAHDAAGFWRDHDSGPVPIGLRAGLFHPVTGYSLPVAAEVADLIAGTQPLTTAAIRTRLRAFALRRAREDRFLRLLNRMLFRGCPGPQRYRLLERFYRLPEPLIERFYAGRLTWADRLRIVTGKPPIPISAALPCLPEKPLLKGET</sequence>
<dbReference type="OrthoDB" id="5793379at2"/>
<dbReference type="Proteomes" id="UP000199502">
    <property type="component" value="Unassembled WGS sequence"/>
</dbReference>
<evidence type="ECO:0000313" key="2">
    <source>
        <dbReference type="EMBL" id="SCY69223.1"/>
    </source>
</evidence>
<dbReference type="InterPro" id="IPR010108">
    <property type="entry name" value="Lycopene_cyclase_b/e"/>
</dbReference>
<organism evidence="2 3">
    <name type="scientific">Paracoccus tibetensis</name>
    <dbReference type="NCBI Taxonomy" id="336292"/>
    <lineage>
        <taxon>Bacteria</taxon>
        <taxon>Pseudomonadati</taxon>
        <taxon>Pseudomonadota</taxon>
        <taxon>Alphaproteobacteria</taxon>
        <taxon>Rhodobacterales</taxon>
        <taxon>Paracoccaceae</taxon>
        <taxon>Paracoccus</taxon>
    </lineage>
</organism>
<proteinExistence type="inferred from homology"/>
<dbReference type="AlphaFoldDB" id="A0A1G5HZJ3"/>
<dbReference type="NCBIfam" id="TIGR01790">
    <property type="entry name" value="carotene-cycl"/>
    <property type="match status" value="1"/>
</dbReference>